<proteinExistence type="inferred from homology"/>
<dbReference type="InterPro" id="IPR013783">
    <property type="entry name" value="Ig-like_fold"/>
</dbReference>
<keyword evidence="5" id="KW-0479">Metal-binding</keyword>
<evidence type="ECO:0000313" key="13">
    <source>
        <dbReference type="Proteomes" id="UP001497482"/>
    </source>
</evidence>
<feature type="compositionally biased region" description="Basic and acidic residues" evidence="10">
    <location>
        <begin position="721"/>
        <end position="733"/>
    </location>
</feature>
<dbReference type="InterPro" id="IPR014756">
    <property type="entry name" value="Ig_E-set"/>
</dbReference>
<comment type="subcellular location">
    <subcellularLocation>
        <location evidence="2">Nucleus</location>
    </subcellularLocation>
</comment>
<dbReference type="FunFam" id="2.60.40.10:FF:000090">
    <property type="entry name" value="Protein-glutamine gamma-glutamyltransferase 2"/>
    <property type="match status" value="1"/>
</dbReference>
<evidence type="ECO:0000256" key="5">
    <source>
        <dbReference type="ARBA" id="ARBA00022723"/>
    </source>
</evidence>
<dbReference type="AlphaFoldDB" id="A0AAV2L2U0"/>
<name>A0AAV2L2U0_KNICA</name>
<dbReference type="Pfam" id="PF01841">
    <property type="entry name" value="Transglut_core"/>
    <property type="match status" value="1"/>
</dbReference>
<dbReference type="SUPFAM" id="SSF49309">
    <property type="entry name" value="Transglutaminase, two C-terminal domains"/>
    <property type="match status" value="2"/>
</dbReference>
<gene>
    <name evidence="12" type="ORF">KC01_LOCUS24134</name>
</gene>
<evidence type="ECO:0000256" key="10">
    <source>
        <dbReference type="SAM" id="MobiDB-lite"/>
    </source>
</evidence>
<dbReference type="GO" id="GO:0046872">
    <property type="term" value="F:metal ion binding"/>
    <property type="evidence" value="ECO:0007669"/>
    <property type="project" value="UniProtKB-KW"/>
</dbReference>
<dbReference type="InterPro" id="IPR001102">
    <property type="entry name" value="Transglutaminase_N"/>
</dbReference>
<keyword evidence="8" id="KW-0012">Acyltransferase</keyword>
<dbReference type="PANTHER" id="PTHR11590:SF73">
    <property type="entry name" value="NOVEL TRANSGLUTAMINASE FAMILY PROTEIN-RELATED"/>
    <property type="match status" value="1"/>
</dbReference>
<feature type="compositionally biased region" description="Basic and acidic residues" evidence="10">
    <location>
        <begin position="824"/>
        <end position="836"/>
    </location>
</feature>
<dbReference type="InterPro" id="IPR036985">
    <property type="entry name" value="Transglutaminase-like_sf"/>
</dbReference>
<dbReference type="InterPro" id="IPR038765">
    <property type="entry name" value="Papain-like_cys_pep_sf"/>
</dbReference>
<feature type="region of interest" description="Disordered" evidence="10">
    <location>
        <begin position="721"/>
        <end position="747"/>
    </location>
</feature>
<dbReference type="FunFam" id="3.90.260.10:FF:000001">
    <property type="entry name" value="Protein-glutamine gamma-glutamyltransferase 2"/>
    <property type="match status" value="1"/>
</dbReference>
<evidence type="ECO:0000256" key="4">
    <source>
        <dbReference type="ARBA" id="ARBA00022679"/>
    </source>
</evidence>
<keyword evidence="4" id="KW-0808">Transferase</keyword>
<comment type="cofactor">
    <cofactor evidence="1">
        <name>Ca(2+)</name>
        <dbReference type="ChEBI" id="CHEBI:29108"/>
    </cofactor>
</comment>
<feature type="compositionally biased region" description="Polar residues" evidence="10">
    <location>
        <begin position="838"/>
        <end position="851"/>
    </location>
</feature>
<dbReference type="InterPro" id="IPR050779">
    <property type="entry name" value="Transglutaminase"/>
</dbReference>
<dbReference type="InterPro" id="IPR019331">
    <property type="entry name" value="FAM192A/Fyv6_N"/>
</dbReference>
<reference evidence="12 13" key="1">
    <citation type="submission" date="2024-04" db="EMBL/GenBank/DDBJ databases">
        <authorList>
            <person name="Waldvogel A.-M."/>
            <person name="Schoenle A."/>
        </authorList>
    </citation>
    <scope>NUCLEOTIDE SEQUENCE [LARGE SCALE GENOMIC DNA]</scope>
</reference>
<feature type="region of interest" description="Disordered" evidence="10">
    <location>
        <begin position="822"/>
        <end position="920"/>
    </location>
</feature>
<evidence type="ECO:0000256" key="8">
    <source>
        <dbReference type="ARBA" id="ARBA00023315"/>
    </source>
</evidence>
<evidence type="ECO:0000256" key="6">
    <source>
        <dbReference type="ARBA" id="ARBA00022837"/>
    </source>
</evidence>
<dbReference type="Pfam" id="PF10187">
    <property type="entry name" value="FAM192A_Fyv6_N"/>
    <property type="match status" value="1"/>
</dbReference>
<dbReference type="GO" id="GO:0005739">
    <property type="term" value="C:mitochondrion"/>
    <property type="evidence" value="ECO:0007669"/>
    <property type="project" value="TreeGrafter"/>
</dbReference>
<evidence type="ECO:0000256" key="9">
    <source>
        <dbReference type="ARBA" id="ARBA00024222"/>
    </source>
</evidence>
<dbReference type="Gene3D" id="3.90.260.10">
    <property type="entry name" value="Transglutaminase-like"/>
    <property type="match status" value="1"/>
</dbReference>
<dbReference type="GO" id="GO:0003810">
    <property type="term" value="F:protein-glutamine gamma-glutamyltransferase activity"/>
    <property type="evidence" value="ECO:0007669"/>
    <property type="project" value="UniProtKB-EC"/>
</dbReference>
<evidence type="ECO:0000313" key="12">
    <source>
        <dbReference type="EMBL" id="CAL1595313.1"/>
    </source>
</evidence>
<dbReference type="InterPro" id="IPR036238">
    <property type="entry name" value="Transglutaminase_C_sf"/>
</dbReference>
<dbReference type="SUPFAM" id="SSF54001">
    <property type="entry name" value="Cysteine proteinases"/>
    <property type="match status" value="1"/>
</dbReference>
<dbReference type="EC" id="2.3.2.13" evidence="9"/>
<dbReference type="SMART" id="SM00460">
    <property type="entry name" value="TGc"/>
    <property type="match status" value="1"/>
</dbReference>
<accession>A0AAV2L2U0</accession>
<dbReference type="GO" id="GO:0005634">
    <property type="term" value="C:nucleus"/>
    <property type="evidence" value="ECO:0007669"/>
    <property type="project" value="UniProtKB-SubCell"/>
</dbReference>
<dbReference type="InterPro" id="IPR002931">
    <property type="entry name" value="Transglutaminase-like"/>
</dbReference>
<dbReference type="Pfam" id="PF00927">
    <property type="entry name" value="Transglut_C"/>
    <property type="match status" value="1"/>
</dbReference>
<dbReference type="Gene3D" id="2.60.40.10">
    <property type="entry name" value="Immunoglobulins"/>
    <property type="match status" value="3"/>
</dbReference>
<evidence type="ECO:0000256" key="7">
    <source>
        <dbReference type="ARBA" id="ARBA00023242"/>
    </source>
</evidence>
<keyword evidence="6" id="KW-0106">Calcium</keyword>
<sequence length="957" mass="107796">MDYPRKRVISAVDLRSHENNLVHRTREIHRERLILRRGQPFSITLQCSEPLPPEHYLELVLHVGKRDKAVMKVQKEQGSGDKWWFVQQEVQDEILLTLHSPADSLIGEYSLVVLLMSPGGHIQEKTDRIKFHLLFNPWCKEDEVYLPDEGQLQEYIMNENGIIYMGSKDYINTLYWSYGQFEDNVMDICFEILDNSNESLNNCHLDNERRGDPVYICRIISAMINANGDRGVIRGRWQEPYTDGVSPSHWTGSVPILKQWSKAGATAVKYGQCWVFAAVACTVLRCFGIPTRVITNFNSAHDVDGNLSIDVLYNEHLDRIDQGKQDSRWNFHCWVESWMSRSDLPKGNNGWQVLDPTPQELSEGKFCCGPCPVTAIKEGNLSVKYDAPFIFAEVNADIVEWMVRTDGQKQKIRVDARSVGKYISTKSVFGDFREDVTHNYKYSEGSIEERDVYNKAGRRTPVPTIENSGLDNLEMIIKHTKPVFGTDFDVIIEVKNNGVKDAQAHLTVLAFAMTYNSIHQGECQRQKISLSLPALEVHREVLRVRYDEYVRCVSEHYLIGLKAFLEVSGENEPIMKTANIPLSKPELLVQVPGKAMLLETMTSTISFTNPLPVPLKGGVFTVEGAGLLSATEVHVKGDIAPGQRVTVKLSFTPLKPGVRKLMIEFDSDRLKDCCLRFLHIGGFNQRTVKMAEAAAAGGGGGGVDLSRKFVSESELDERRKKRQEEWEKVRKPDDPEEAPEEAYDPRSLFERLQEQKDKKQEEFEEQFKFKNMVRGLDEEETSFLDEVSRQQCLVEKRRRDEEKLELLEYRISFHLGYSAMAKHSASENRREPEKKTTSKQSVGEQRTSHLSQAHLLAGAVKRRSSSQSSDGAKKQKVENAGSTTTGTGDIHTEQERGASAEAEAADRPPGATSRAVSQNASRGVVHLPAAAVCVGVLPGLCNYSGSSDSDSSSDSEV</sequence>
<dbReference type="EMBL" id="OZ035842">
    <property type="protein sequence ID" value="CAL1595313.1"/>
    <property type="molecule type" value="Genomic_DNA"/>
</dbReference>
<keyword evidence="13" id="KW-1185">Reference proteome</keyword>
<dbReference type="Pfam" id="PF00868">
    <property type="entry name" value="Transglut_N"/>
    <property type="match status" value="1"/>
</dbReference>
<dbReference type="FunFam" id="2.60.40.10:FF:002059">
    <property type="entry name" value="Protein-glutamine gamma-glutamyltransferase 2"/>
    <property type="match status" value="1"/>
</dbReference>
<evidence type="ECO:0000256" key="1">
    <source>
        <dbReference type="ARBA" id="ARBA00001913"/>
    </source>
</evidence>
<comment type="similarity">
    <text evidence="3">Belongs to the transglutaminase superfamily. Transglutaminase family.</text>
</comment>
<dbReference type="Proteomes" id="UP001497482">
    <property type="component" value="Chromosome 20"/>
</dbReference>
<keyword evidence="7" id="KW-0539">Nucleus</keyword>
<evidence type="ECO:0000256" key="3">
    <source>
        <dbReference type="ARBA" id="ARBA00005968"/>
    </source>
</evidence>
<dbReference type="GO" id="GO:0007399">
    <property type="term" value="P:nervous system development"/>
    <property type="evidence" value="ECO:0007669"/>
    <property type="project" value="UniProtKB-ARBA"/>
</dbReference>
<dbReference type="SUPFAM" id="SSF81296">
    <property type="entry name" value="E set domains"/>
    <property type="match status" value="1"/>
</dbReference>
<protein>
    <recommendedName>
        <fullName evidence="9">protein-glutamine gamma-glutamyltransferase</fullName>
        <ecNumber evidence="9">2.3.2.13</ecNumber>
    </recommendedName>
</protein>
<feature type="domain" description="Transglutaminase-like" evidence="11">
    <location>
        <begin position="265"/>
        <end position="358"/>
    </location>
</feature>
<organism evidence="12 13">
    <name type="scientific">Knipowitschia caucasica</name>
    <name type="common">Caucasian dwarf goby</name>
    <name type="synonym">Pomatoschistus caucasicus</name>
    <dbReference type="NCBI Taxonomy" id="637954"/>
    <lineage>
        <taxon>Eukaryota</taxon>
        <taxon>Metazoa</taxon>
        <taxon>Chordata</taxon>
        <taxon>Craniata</taxon>
        <taxon>Vertebrata</taxon>
        <taxon>Euteleostomi</taxon>
        <taxon>Actinopterygii</taxon>
        <taxon>Neopterygii</taxon>
        <taxon>Teleostei</taxon>
        <taxon>Neoteleostei</taxon>
        <taxon>Acanthomorphata</taxon>
        <taxon>Gobiaria</taxon>
        <taxon>Gobiiformes</taxon>
        <taxon>Gobioidei</taxon>
        <taxon>Gobiidae</taxon>
        <taxon>Gobiinae</taxon>
        <taxon>Knipowitschia</taxon>
    </lineage>
</organism>
<evidence type="ECO:0000256" key="2">
    <source>
        <dbReference type="ARBA" id="ARBA00004123"/>
    </source>
</evidence>
<evidence type="ECO:0000259" key="11">
    <source>
        <dbReference type="SMART" id="SM00460"/>
    </source>
</evidence>
<dbReference type="PANTHER" id="PTHR11590">
    <property type="entry name" value="PROTEIN-GLUTAMINE GAMMA-GLUTAMYLTRANSFERASE"/>
    <property type="match status" value="1"/>
</dbReference>
<dbReference type="InterPro" id="IPR008958">
    <property type="entry name" value="Transglutaminase_C"/>
</dbReference>